<proteinExistence type="inferred from homology"/>
<dbReference type="RefSeq" id="WP_035262002.1">
    <property type="nucleotide sequence ID" value="NZ_JFKE01000009.1"/>
</dbReference>
<dbReference type="InterPro" id="IPR023232">
    <property type="entry name" value="Glyco_hydro_2_AS"/>
</dbReference>
<dbReference type="InterPro" id="IPR008979">
    <property type="entry name" value="Galactose-bd-like_sf"/>
</dbReference>
<keyword evidence="5" id="KW-0326">Glycosidase</keyword>
<dbReference type="InterPro" id="IPR006101">
    <property type="entry name" value="Glyco_hydro_2"/>
</dbReference>
<evidence type="ECO:0000256" key="3">
    <source>
        <dbReference type="ARBA" id="ARBA00016205"/>
    </source>
</evidence>
<keyword evidence="4" id="KW-0378">Hydrolase</keyword>
<evidence type="ECO:0000313" key="10">
    <source>
        <dbReference type="Proteomes" id="UP000026249"/>
    </source>
</evidence>
<gene>
    <name evidence="9" type="ORF">ACMU_19015</name>
</gene>
<dbReference type="Pfam" id="PF02836">
    <property type="entry name" value="Glyco_hydro_2_C"/>
    <property type="match status" value="1"/>
</dbReference>
<dbReference type="PRINTS" id="PR00132">
    <property type="entry name" value="GLHYDRLASE2"/>
</dbReference>
<organism evidence="9 10">
    <name type="scientific">Actibacterium mucosum KCTC 23349</name>
    <dbReference type="NCBI Taxonomy" id="1454373"/>
    <lineage>
        <taxon>Bacteria</taxon>
        <taxon>Pseudomonadati</taxon>
        <taxon>Pseudomonadota</taxon>
        <taxon>Alphaproteobacteria</taxon>
        <taxon>Rhodobacterales</taxon>
        <taxon>Roseobacteraceae</taxon>
        <taxon>Actibacterium</taxon>
    </lineage>
</organism>
<feature type="domain" description="Glycosyl hydrolases family 2 sugar binding" evidence="8">
    <location>
        <begin position="43"/>
        <end position="202"/>
    </location>
</feature>
<accession>A0A037ZHN9</accession>
<dbReference type="Gene3D" id="2.60.40.10">
    <property type="entry name" value="Immunoglobulins"/>
    <property type="match status" value="1"/>
</dbReference>
<evidence type="ECO:0000256" key="4">
    <source>
        <dbReference type="ARBA" id="ARBA00022801"/>
    </source>
</evidence>
<dbReference type="OrthoDB" id="9758603at2"/>
<dbReference type="InterPro" id="IPR036156">
    <property type="entry name" value="Beta-gal/glucu_dom_sf"/>
</dbReference>
<dbReference type="GO" id="GO:0030246">
    <property type="term" value="F:carbohydrate binding"/>
    <property type="evidence" value="ECO:0007669"/>
    <property type="project" value="TreeGrafter"/>
</dbReference>
<evidence type="ECO:0000256" key="2">
    <source>
        <dbReference type="ARBA" id="ARBA00012761"/>
    </source>
</evidence>
<dbReference type="InterPro" id="IPR006102">
    <property type="entry name" value="Ig-like_GH2"/>
</dbReference>
<dbReference type="Gene3D" id="3.20.20.80">
    <property type="entry name" value="Glycosidases"/>
    <property type="match status" value="1"/>
</dbReference>
<dbReference type="Pfam" id="PF00703">
    <property type="entry name" value="Glyco_hydro_2"/>
    <property type="match status" value="1"/>
</dbReference>
<reference evidence="9 10" key="1">
    <citation type="submission" date="2014-03" db="EMBL/GenBank/DDBJ databases">
        <title>Draft Genome Sequence of Actibacterium mucosum KCTC 23349, a Marine Alphaproteobacterium with Complex Ionic Requirements Isolated from Mediterranean Seawater at Malvarrosa Beach, Valencia, Spain.</title>
        <authorList>
            <person name="Arahal D.R."/>
            <person name="Shao Z."/>
            <person name="Lai Q."/>
            <person name="Pujalte M.J."/>
        </authorList>
    </citation>
    <scope>NUCLEOTIDE SEQUENCE [LARGE SCALE GENOMIC DNA]</scope>
    <source>
        <strain evidence="9 10">KCTC 23349</strain>
    </source>
</reference>
<dbReference type="Gene3D" id="2.60.120.260">
    <property type="entry name" value="Galactose-binding domain-like"/>
    <property type="match status" value="1"/>
</dbReference>
<evidence type="ECO:0000313" key="9">
    <source>
        <dbReference type="EMBL" id="KAJ54315.1"/>
    </source>
</evidence>
<name>A0A037ZHN9_9RHOB</name>
<dbReference type="SUPFAM" id="SSF49785">
    <property type="entry name" value="Galactose-binding domain-like"/>
    <property type="match status" value="1"/>
</dbReference>
<dbReference type="SUPFAM" id="SSF51445">
    <property type="entry name" value="(Trans)glycosidases"/>
    <property type="match status" value="1"/>
</dbReference>
<evidence type="ECO:0000259" key="8">
    <source>
        <dbReference type="Pfam" id="PF02837"/>
    </source>
</evidence>
<dbReference type="InterPro" id="IPR013783">
    <property type="entry name" value="Ig-like_fold"/>
</dbReference>
<evidence type="ECO:0000259" key="6">
    <source>
        <dbReference type="Pfam" id="PF00703"/>
    </source>
</evidence>
<dbReference type="GO" id="GO:0019391">
    <property type="term" value="P:glucuronoside catabolic process"/>
    <property type="evidence" value="ECO:0007669"/>
    <property type="project" value="TreeGrafter"/>
</dbReference>
<sequence>MEKSDLAGNAVTFLHDEDYLNAFQTPHITADTWLNVTNRQGYALNGDWGFAIDPFDTGFRQRWFEYGADTVPRAHDWNPYQAETCTLPGVWNLFAPELFHFEGGVWFARQIDDIRTAPDNRLILHIGAANYCARVFVGGRFIGRHLGGSTPFSVDISDHVQGRTMVLIHVENHRQPDRLPSHHFDWLHYGGLHRDIALYDLPAEHIRDVFARLDGDDVVVDVDTTAGLSFAQVDIPALNLSAEVPLTGGQGQLRVAAKPRLWSPDDPFLHDVTVTAGTDTLHDRIGFRHIETSGNRVLINGQPTFLKGVCVHEDDAETGRVTSPEDIRRRFRHARELGANFLRLAHYPHHTDVARIADEEGLMLWAEIPAYWSIRFDDPGTRADAQNQLAELVRRDRNRASVILWGLANETADTPPRNAFLADLAALARRLDPSRPLAAACLFNQDTLTMQDRLAQVIDVVGINQYFGWYDDNINDLRRILDQYDLNKPLVISETGCDVLAGDQGPADAANSEAFGVRYYQNQIATVEGHDAVAGFVPWLLYDFRSARRQNGAQRGWNRKGLIADDKTTYKQVFHTLRDFYARLNETEG</sequence>
<dbReference type="EMBL" id="JFKE01000009">
    <property type="protein sequence ID" value="KAJ54315.1"/>
    <property type="molecule type" value="Genomic_DNA"/>
</dbReference>
<protein>
    <recommendedName>
        <fullName evidence="3">Beta-glucuronidase</fullName>
        <ecNumber evidence="2">3.2.1.31</ecNumber>
    </recommendedName>
</protein>
<dbReference type="InterPro" id="IPR017853">
    <property type="entry name" value="GH"/>
</dbReference>
<keyword evidence="10" id="KW-1185">Reference proteome</keyword>
<dbReference type="Pfam" id="PF02837">
    <property type="entry name" value="Glyco_hydro_2_N"/>
    <property type="match status" value="1"/>
</dbReference>
<feature type="domain" description="Glycoside hydrolase family 2 catalytic" evidence="7">
    <location>
        <begin position="293"/>
        <end position="569"/>
    </location>
</feature>
<dbReference type="Proteomes" id="UP000026249">
    <property type="component" value="Unassembled WGS sequence"/>
</dbReference>
<dbReference type="GO" id="GO:0005975">
    <property type="term" value="P:carbohydrate metabolic process"/>
    <property type="evidence" value="ECO:0007669"/>
    <property type="project" value="InterPro"/>
</dbReference>
<dbReference type="AlphaFoldDB" id="A0A037ZHN9"/>
<comment type="similarity">
    <text evidence="1">Belongs to the glycosyl hydrolase 2 family.</text>
</comment>
<feature type="domain" description="Glycoside hydrolase family 2 immunoglobulin-like beta-sandwich" evidence="6">
    <location>
        <begin position="257"/>
        <end position="288"/>
    </location>
</feature>
<dbReference type="PANTHER" id="PTHR10066:SF67">
    <property type="entry name" value="BETA-GLUCURONIDASE"/>
    <property type="match status" value="1"/>
</dbReference>
<dbReference type="PANTHER" id="PTHR10066">
    <property type="entry name" value="BETA-GLUCURONIDASE"/>
    <property type="match status" value="1"/>
</dbReference>
<dbReference type="EC" id="3.2.1.31" evidence="2"/>
<dbReference type="InterPro" id="IPR006104">
    <property type="entry name" value="Glyco_hydro_2_N"/>
</dbReference>
<evidence type="ECO:0000256" key="5">
    <source>
        <dbReference type="ARBA" id="ARBA00023295"/>
    </source>
</evidence>
<dbReference type="STRING" id="1454373.ACMU_19015"/>
<comment type="caution">
    <text evidence="9">The sequence shown here is derived from an EMBL/GenBank/DDBJ whole genome shotgun (WGS) entry which is preliminary data.</text>
</comment>
<dbReference type="SUPFAM" id="SSF49303">
    <property type="entry name" value="beta-Galactosidase/glucuronidase domain"/>
    <property type="match status" value="1"/>
</dbReference>
<dbReference type="InterPro" id="IPR006103">
    <property type="entry name" value="Glyco_hydro_2_cat"/>
</dbReference>
<dbReference type="PROSITE" id="PS00608">
    <property type="entry name" value="GLYCOSYL_HYDROL_F2_2"/>
    <property type="match status" value="1"/>
</dbReference>
<dbReference type="GO" id="GO:0004566">
    <property type="term" value="F:beta-glucuronidase activity"/>
    <property type="evidence" value="ECO:0007669"/>
    <property type="project" value="UniProtKB-EC"/>
</dbReference>
<evidence type="ECO:0000256" key="1">
    <source>
        <dbReference type="ARBA" id="ARBA00007401"/>
    </source>
</evidence>
<evidence type="ECO:0000259" key="7">
    <source>
        <dbReference type="Pfam" id="PF02836"/>
    </source>
</evidence>